<dbReference type="InterPro" id="IPR029016">
    <property type="entry name" value="GAF-like_dom_sf"/>
</dbReference>
<dbReference type="SUPFAM" id="SSF55781">
    <property type="entry name" value="GAF domain-like"/>
    <property type="match status" value="1"/>
</dbReference>
<dbReference type="AlphaFoldDB" id="A0A382LIZ8"/>
<evidence type="ECO:0000313" key="2">
    <source>
        <dbReference type="EMBL" id="SVC36566.1"/>
    </source>
</evidence>
<evidence type="ECO:0000259" key="1">
    <source>
        <dbReference type="SMART" id="SM00065"/>
    </source>
</evidence>
<reference evidence="2" key="1">
    <citation type="submission" date="2018-05" db="EMBL/GenBank/DDBJ databases">
        <authorList>
            <person name="Lanie J.A."/>
            <person name="Ng W.-L."/>
            <person name="Kazmierczak K.M."/>
            <person name="Andrzejewski T.M."/>
            <person name="Davidsen T.M."/>
            <person name="Wayne K.J."/>
            <person name="Tettelin H."/>
            <person name="Glass J.I."/>
            <person name="Rusch D."/>
            <person name="Podicherti R."/>
            <person name="Tsui H.-C.T."/>
            <person name="Winkler M.E."/>
        </authorList>
    </citation>
    <scope>NUCLEOTIDE SEQUENCE</scope>
</reference>
<organism evidence="2">
    <name type="scientific">marine metagenome</name>
    <dbReference type="NCBI Taxonomy" id="408172"/>
    <lineage>
        <taxon>unclassified sequences</taxon>
        <taxon>metagenomes</taxon>
        <taxon>ecological metagenomes</taxon>
    </lineage>
</organism>
<gene>
    <name evidence="2" type="ORF">METZ01_LOCUS289420</name>
</gene>
<dbReference type="SMART" id="SM00065">
    <property type="entry name" value="GAF"/>
    <property type="match status" value="1"/>
</dbReference>
<dbReference type="Gene3D" id="3.30.450.40">
    <property type="match status" value="1"/>
</dbReference>
<name>A0A382LIZ8_9ZZZZ</name>
<protein>
    <recommendedName>
        <fullName evidence="1">GAF domain-containing protein</fullName>
    </recommendedName>
</protein>
<dbReference type="PANTHER" id="PTHR43102">
    <property type="entry name" value="SLR1143 PROTEIN"/>
    <property type="match status" value="1"/>
</dbReference>
<proteinExistence type="predicted"/>
<accession>A0A382LIZ8</accession>
<feature type="non-terminal residue" evidence="2">
    <location>
        <position position="178"/>
    </location>
</feature>
<dbReference type="PANTHER" id="PTHR43102:SF2">
    <property type="entry name" value="GAF DOMAIN-CONTAINING PROTEIN"/>
    <property type="match status" value="1"/>
</dbReference>
<feature type="domain" description="GAF" evidence="1">
    <location>
        <begin position="29"/>
        <end position="170"/>
    </location>
</feature>
<dbReference type="InterPro" id="IPR003018">
    <property type="entry name" value="GAF"/>
</dbReference>
<dbReference type="EMBL" id="UINC01087307">
    <property type="protein sequence ID" value="SVC36566.1"/>
    <property type="molecule type" value="Genomic_DNA"/>
</dbReference>
<feature type="non-terminal residue" evidence="2">
    <location>
        <position position="1"/>
    </location>
</feature>
<dbReference type="Pfam" id="PF01590">
    <property type="entry name" value="GAF"/>
    <property type="match status" value="1"/>
</dbReference>
<sequence length="178" mass="19907">VSELSPHLNTVDEKMRIKKLRALQILHTESEPGFDNLAKLAGAIACTPLAAINLIARDEQWCKAHHGWMLDTIPRDESLCALVVEKGSPIIAEDVKLSKRLLPRTQFYPGNEIRFYAGFPVIVENQAVGTVCVANTQRQELTEEQINSLVMLANQVSHQLTIRERVAARKTENSDLLI</sequence>